<dbReference type="GO" id="GO:0003886">
    <property type="term" value="F:DNA (cytosine-5-)-methyltransferase activity"/>
    <property type="evidence" value="ECO:0007669"/>
    <property type="project" value="UniProtKB-EC"/>
</dbReference>
<keyword evidence="3" id="KW-0808">Transferase</keyword>
<dbReference type="PANTHER" id="PTHR10629:SF52">
    <property type="entry name" value="DNA (CYTOSINE-5)-METHYLTRANSFERASE 1"/>
    <property type="match status" value="1"/>
</dbReference>
<name>A0A6J4CXI4_9HELI</name>
<evidence type="ECO:0000256" key="5">
    <source>
        <dbReference type="ARBA" id="ARBA00022747"/>
    </source>
</evidence>
<dbReference type="Proteomes" id="UP000509742">
    <property type="component" value="Chromosome"/>
</dbReference>
<dbReference type="GeneID" id="56928249"/>
<sequence>MIQFKLADIFCGAGGLSYGFAQNALFDLVWALDYDLDALASYKSNHPTTNTICRDIVQLSREECLGYGPIDILLGGPSARAILFLEKDEWIRGLICSKNI</sequence>
<evidence type="ECO:0000256" key="6">
    <source>
        <dbReference type="ARBA" id="ARBA00047422"/>
    </source>
</evidence>
<dbReference type="RefSeq" id="WP_006565121.1">
    <property type="nucleotide sequence ID" value="NZ_AP023036.1"/>
</dbReference>
<reference evidence="8 9" key="1">
    <citation type="submission" date="2019-06" db="EMBL/GenBank/DDBJ databases">
        <title>Complete genome sequence of Helicobacter suis SNTW101c.</title>
        <authorList>
            <person name="Rimbara E."/>
            <person name="Suzuki M."/>
            <person name="Matsui H."/>
            <person name="Nakamura M."/>
            <person name="Mori S."/>
            <person name="Shibayama K."/>
        </authorList>
    </citation>
    <scope>NUCLEOTIDE SEQUENCE [LARGE SCALE GENOMIC DNA]</scope>
    <source>
        <strain evidence="8 9">SNTW101c</strain>
    </source>
</reference>
<dbReference type="AlphaFoldDB" id="A0A6J4CXI4"/>
<protein>
    <recommendedName>
        <fullName evidence="1">DNA (cytosine-5-)-methyltransferase</fullName>
        <ecNumber evidence="1">2.1.1.37</ecNumber>
    </recommendedName>
</protein>
<gene>
    <name evidence="7" type="ORF">NHP190020_05770</name>
    <name evidence="8" type="ORF">SNTW_08940</name>
</gene>
<evidence type="ECO:0000313" key="7">
    <source>
        <dbReference type="EMBL" id="BCD45538.1"/>
    </source>
</evidence>
<accession>A0A6J4CXI4</accession>
<evidence type="ECO:0000256" key="3">
    <source>
        <dbReference type="ARBA" id="ARBA00022679"/>
    </source>
</evidence>
<evidence type="ECO:0000313" key="10">
    <source>
        <dbReference type="Proteomes" id="UP000509742"/>
    </source>
</evidence>
<evidence type="ECO:0000256" key="4">
    <source>
        <dbReference type="ARBA" id="ARBA00022691"/>
    </source>
</evidence>
<dbReference type="InterPro" id="IPR001525">
    <property type="entry name" value="C5_MeTfrase"/>
</dbReference>
<dbReference type="Pfam" id="PF00145">
    <property type="entry name" value="DNA_methylase"/>
    <property type="match status" value="1"/>
</dbReference>
<dbReference type="Gene3D" id="3.40.50.150">
    <property type="entry name" value="Vaccinia Virus protein VP39"/>
    <property type="match status" value="1"/>
</dbReference>
<keyword evidence="2" id="KW-0489">Methyltransferase</keyword>
<comment type="catalytic activity">
    <reaction evidence="6">
        <text>a 2'-deoxycytidine in DNA + S-adenosyl-L-methionine = a 5-methyl-2'-deoxycytidine in DNA + S-adenosyl-L-homocysteine + H(+)</text>
        <dbReference type="Rhea" id="RHEA:13681"/>
        <dbReference type="Rhea" id="RHEA-COMP:11369"/>
        <dbReference type="Rhea" id="RHEA-COMP:11370"/>
        <dbReference type="ChEBI" id="CHEBI:15378"/>
        <dbReference type="ChEBI" id="CHEBI:57856"/>
        <dbReference type="ChEBI" id="CHEBI:59789"/>
        <dbReference type="ChEBI" id="CHEBI:85452"/>
        <dbReference type="ChEBI" id="CHEBI:85454"/>
        <dbReference type="EC" id="2.1.1.37"/>
    </reaction>
</comment>
<dbReference type="InterPro" id="IPR050390">
    <property type="entry name" value="C5-Methyltransferase"/>
</dbReference>
<keyword evidence="4" id="KW-0949">S-adenosyl-L-methionine</keyword>
<keyword evidence="5" id="KW-0680">Restriction system</keyword>
<reference evidence="7 10" key="2">
    <citation type="submission" date="2020-04" db="EMBL/GenBank/DDBJ databases">
        <title>Genomic analysis of gastric non-Helicobacter pylori Helicobacters isolated in Japan.</title>
        <authorList>
            <person name="Suzuki M."/>
            <person name="Rimbara E."/>
        </authorList>
    </citation>
    <scope>NUCLEOTIDE SEQUENCE [LARGE SCALE GENOMIC DNA]</scope>
    <source>
        <strain evidence="7 10">NHP19-0020</strain>
    </source>
</reference>
<organism evidence="8 9">
    <name type="scientific">Helicobacter suis</name>
    <dbReference type="NCBI Taxonomy" id="104628"/>
    <lineage>
        <taxon>Bacteria</taxon>
        <taxon>Pseudomonadati</taxon>
        <taxon>Campylobacterota</taxon>
        <taxon>Epsilonproteobacteria</taxon>
        <taxon>Campylobacterales</taxon>
        <taxon>Helicobacteraceae</taxon>
        <taxon>Helicobacter</taxon>
    </lineage>
</organism>
<dbReference type="EMBL" id="AP019774">
    <property type="protein sequence ID" value="BCD70249.1"/>
    <property type="molecule type" value="Genomic_DNA"/>
</dbReference>
<evidence type="ECO:0000313" key="8">
    <source>
        <dbReference type="EMBL" id="BCD70249.1"/>
    </source>
</evidence>
<dbReference type="GO" id="GO:0032259">
    <property type="term" value="P:methylation"/>
    <property type="evidence" value="ECO:0007669"/>
    <property type="project" value="UniProtKB-KW"/>
</dbReference>
<evidence type="ECO:0000256" key="2">
    <source>
        <dbReference type="ARBA" id="ARBA00022603"/>
    </source>
</evidence>
<dbReference type="SUPFAM" id="SSF53335">
    <property type="entry name" value="S-adenosyl-L-methionine-dependent methyltransferases"/>
    <property type="match status" value="1"/>
</dbReference>
<dbReference type="EMBL" id="AP023036">
    <property type="protein sequence ID" value="BCD45538.1"/>
    <property type="molecule type" value="Genomic_DNA"/>
</dbReference>
<dbReference type="GO" id="GO:0003677">
    <property type="term" value="F:DNA binding"/>
    <property type="evidence" value="ECO:0007669"/>
    <property type="project" value="TreeGrafter"/>
</dbReference>
<proteinExistence type="predicted"/>
<dbReference type="GO" id="GO:0044027">
    <property type="term" value="P:negative regulation of gene expression via chromosomal CpG island methylation"/>
    <property type="evidence" value="ECO:0007669"/>
    <property type="project" value="TreeGrafter"/>
</dbReference>
<dbReference type="Proteomes" id="UP000317935">
    <property type="component" value="Chromosome"/>
</dbReference>
<dbReference type="InterPro" id="IPR029063">
    <property type="entry name" value="SAM-dependent_MTases_sf"/>
</dbReference>
<evidence type="ECO:0000313" key="9">
    <source>
        <dbReference type="Proteomes" id="UP000317935"/>
    </source>
</evidence>
<dbReference type="EC" id="2.1.1.37" evidence="1"/>
<dbReference type="GO" id="GO:0009307">
    <property type="term" value="P:DNA restriction-modification system"/>
    <property type="evidence" value="ECO:0007669"/>
    <property type="project" value="UniProtKB-KW"/>
</dbReference>
<dbReference type="PANTHER" id="PTHR10629">
    <property type="entry name" value="CYTOSINE-SPECIFIC METHYLTRANSFERASE"/>
    <property type="match status" value="1"/>
</dbReference>
<evidence type="ECO:0000256" key="1">
    <source>
        <dbReference type="ARBA" id="ARBA00011975"/>
    </source>
</evidence>
<keyword evidence="10" id="KW-1185">Reference proteome</keyword>